<keyword evidence="3 15" id="KW-0547">Nucleotide-binding</keyword>
<dbReference type="EMBL" id="FOEG01000003">
    <property type="protein sequence ID" value="SEO79810.1"/>
    <property type="molecule type" value="Genomic_DNA"/>
</dbReference>
<dbReference type="InterPro" id="IPR038726">
    <property type="entry name" value="PDDEXK_AddAB-type"/>
</dbReference>
<dbReference type="AlphaFoldDB" id="A0A1H8SLZ9"/>
<evidence type="ECO:0000256" key="2">
    <source>
        <dbReference type="ARBA" id="ARBA00022723"/>
    </source>
</evidence>
<dbReference type="PROSITE" id="PS51217">
    <property type="entry name" value="UVRD_HELICASE_CTER"/>
    <property type="match status" value="1"/>
</dbReference>
<dbReference type="CDD" id="cd22352">
    <property type="entry name" value="RecB_C-like"/>
    <property type="match status" value="1"/>
</dbReference>
<comment type="function">
    <text evidence="15">A helicase/nuclease that prepares dsDNA breaks (DSB) for recombinational DNA repair. Binds to DSBs and unwinds DNA via a highly rapid and processive ATP-dependent bidirectional helicase activity. Unwinds dsDNA until it encounters a Chi (crossover hotspot instigator) sequence from the 3' direction. Cuts ssDNA a few nucleotides 3' to the Chi site. The properties and activities of the enzyme are changed at Chi. The Chi-altered holoenzyme produces a long 3'-ssDNA overhang and facilitates RecA-binding to the ssDNA for homologous DNA recombination and repair. Holoenzyme degrades any linearized DNA that is unable to undergo homologous recombination. In the holoenzyme this subunit contributes ATPase, 3'-5' helicase, exonuclease activity and loads RecA onto ssDNA.</text>
</comment>
<dbReference type="GO" id="GO:0000724">
    <property type="term" value="P:double-strand break repair via homologous recombination"/>
    <property type="evidence" value="ECO:0007669"/>
    <property type="project" value="UniProtKB-UniRule"/>
</dbReference>
<evidence type="ECO:0000313" key="20">
    <source>
        <dbReference type="EMBL" id="SEO79810.1"/>
    </source>
</evidence>
<evidence type="ECO:0000256" key="14">
    <source>
        <dbReference type="ARBA" id="ARBA00048988"/>
    </source>
</evidence>
<keyword evidence="8 15" id="KW-0067">ATP-binding</keyword>
<evidence type="ECO:0000256" key="10">
    <source>
        <dbReference type="ARBA" id="ARBA00023125"/>
    </source>
</evidence>
<comment type="domain">
    <text evidence="15">The C-terminal domain has nuclease activity and interacts with RecD. It interacts with RecA, facilitating its loading onto ssDNA.</text>
</comment>
<keyword evidence="9 15" id="KW-0460">Magnesium</keyword>
<keyword evidence="5 15" id="KW-0378">Hydrolase</keyword>
<evidence type="ECO:0000256" key="13">
    <source>
        <dbReference type="ARBA" id="ARBA00034617"/>
    </source>
</evidence>
<evidence type="ECO:0000256" key="15">
    <source>
        <dbReference type="HAMAP-Rule" id="MF_01485"/>
    </source>
</evidence>
<dbReference type="InterPro" id="IPR011604">
    <property type="entry name" value="PDDEXK-like_dom_sf"/>
</dbReference>
<dbReference type="GO" id="GO:0008854">
    <property type="term" value="F:exodeoxyribonuclease V activity"/>
    <property type="evidence" value="ECO:0007669"/>
    <property type="project" value="UniProtKB-EC"/>
</dbReference>
<dbReference type="PANTHER" id="PTHR11070:SF23">
    <property type="entry name" value="RECBCD ENZYME SUBUNIT RECB"/>
    <property type="match status" value="1"/>
</dbReference>
<dbReference type="InterPro" id="IPR014017">
    <property type="entry name" value="DNA_helicase_UvrD-like_C"/>
</dbReference>
<proteinExistence type="inferred from homology"/>
<comment type="subunit">
    <text evidence="15">Heterotrimer of RecB, RecC and RecD. All subunits contribute to DNA-binding. Interacts with RecA.</text>
</comment>
<protein>
    <recommendedName>
        <fullName evidence="15">RecBCD enzyme subunit RecB</fullName>
        <ecNumber evidence="15">3.1.11.5</ecNumber>
        <ecNumber evidence="15">5.6.2.4</ecNumber>
    </recommendedName>
    <alternativeName>
        <fullName evidence="15">DNA 3'-5' helicase subunit RecB</fullName>
    </alternativeName>
    <alternativeName>
        <fullName evidence="15">Exonuclease V subunit RecB</fullName>
        <shortName evidence="15">ExoV subunit RecB</shortName>
    </alternativeName>
    <alternativeName>
        <fullName evidence="15">Helicase/nuclease RecBCD subunit RecB</fullName>
    </alternativeName>
</protein>
<evidence type="ECO:0000256" key="1">
    <source>
        <dbReference type="ARBA" id="ARBA00022722"/>
    </source>
</evidence>
<feature type="domain" description="UvrD-like helicase ATP-binding" evidence="18">
    <location>
        <begin position="1"/>
        <end position="454"/>
    </location>
</feature>
<keyword evidence="10 15" id="KW-0238">DNA-binding</keyword>
<dbReference type="EC" id="3.1.11.5" evidence="15"/>
<accession>A0A1H8SLZ9</accession>
<dbReference type="Gene3D" id="1.10.486.10">
    <property type="entry name" value="PCRA, domain 4"/>
    <property type="match status" value="1"/>
</dbReference>
<evidence type="ECO:0000256" key="17">
    <source>
        <dbReference type="SAM" id="MobiDB-lite"/>
    </source>
</evidence>
<evidence type="ECO:0000259" key="18">
    <source>
        <dbReference type="PROSITE" id="PS51198"/>
    </source>
</evidence>
<evidence type="ECO:0000256" key="4">
    <source>
        <dbReference type="ARBA" id="ARBA00022763"/>
    </source>
</evidence>
<evidence type="ECO:0000313" key="21">
    <source>
        <dbReference type="Proteomes" id="UP000199657"/>
    </source>
</evidence>
<keyword evidence="2 15" id="KW-0479">Metal-binding</keyword>
<dbReference type="SUPFAM" id="SSF52540">
    <property type="entry name" value="P-loop containing nucleoside triphosphate hydrolases"/>
    <property type="match status" value="1"/>
</dbReference>
<keyword evidence="12 15" id="KW-0413">Isomerase</keyword>
<feature type="region of interest" description="Disordered" evidence="17">
    <location>
        <begin position="925"/>
        <end position="953"/>
    </location>
</feature>
<dbReference type="Pfam" id="PF13361">
    <property type="entry name" value="UvrD_C"/>
    <property type="match status" value="1"/>
</dbReference>
<evidence type="ECO:0000256" key="5">
    <source>
        <dbReference type="ARBA" id="ARBA00022801"/>
    </source>
</evidence>
<dbReference type="Gene3D" id="3.90.320.10">
    <property type="match status" value="1"/>
</dbReference>
<reference evidence="20 21" key="1">
    <citation type="submission" date="2016-10" db="EMBL/GenBank/DDBJ databases">
        <authorList>
            <person name="de Groot N.N."/>
        </authorList>
    </citation>
    <scope>NUCLEOTIDE SEQUENCE [LARGE SCALE GENOMIC DNA]</scope>
    <source>
        <strain evidence="20 21">CGMCC 1.6291</strain>
    </source>
</reference>
<dbReference type="SUPFAM" id="SSF52980">
    <property type="entry name" value="Restriction endonuclease-like"/>
    <property type="match status" value="1"/>
</dbReference>
<evidence type="ECO:0000256" key="11">
    <source>
        <dbReference type="ARBA" id="ARBA00023204"/>
    </source>
</evidence>
<keyword evidence="7 15" id="KW-0269">Exonuclease</keyword>
<dbReference type="HAMAP" id="MF_01485">
    <property type="entry name" value="RecB"/>
    <property type="match status" value="1"/>
</dbReference>
<feature type="region of interest" description="Disordered" evidence="17">
    <location>
        <begin position="880"/>
        <end position="909"/>
    </location>
</feature>
<comment type="catalytic activity">
    <reaction evidence="15">
        <text>Exonucleolytic cleavage (in the presence of ATP) in either 5'- to 3'- or 3'- to 5'-direction to yield 5'-phosphooligonucleotides.</text>
        <dbReference type="EC" id="3.1.11.5"/>
    </reaction>
</comment>
<dbReference type="NCBIfam" id="TIGR00609">
    <property type="entry name" value="recB"/>
    <property type="match status" value="1"/>
</dbReference>
<feature type="binding site" evidence="15">
    <location>
        <position position="963"/>
    </location>
    <ligand>
        <name>Mg(2+)</name>
        <dbReference type="ChEBI" id="CHEBI:18420"/>
    </ligand>
</feature>
<evidence type="ECO:0000256" key="8">
    <source>
        <dbReference type="ARBA" id="ARBA00022840"/>
    </source>
</evidence>
<sequence>MSKGTPFDPRTMPLEGLRLIEASAGTGKTFSLAGLYLRLLVEQRLTVREILVMTFTRAATQELRERIRARLVAAARIATDPAIADPDHPEDALTLDILAASDDERPALARRLRDAAARMDEATISTIHGFAQQAAADNAFDGGLPFDRGEQVDDTALFRETAADYWRSQTIGEPTARANAFLQLWSSPETLFDALRPALQQPHVILAGPDQATIQAQTDTVRQRWQTEGDALRDLLLRAEAEGALLKSGDLHKAVETHGGMDAVVTLLDHGIAGTTAGHVALPGWLADLGDPTGVRKHIKKAAADKWCQPHSLPLTGELAALQPLGRLAALRDALATVRTESLRRKRDRRQFSFADMIEALHDAITDPDGGDHLAAALHETWPWALVDEFQDTDPLQYAILQRIYRGRDRGGLLMIGDPKQAIYAFRGGDVFAYLDAARDADGCYHLDTNFRSTGDVLRAVQTIFETPGDDAFLIPGIHFQAVKAGRRDGDRVIRLDGNTLPAMTIWPFDGSDDRKGTTEDTLMEATVTRIHALLHTPATVTTDDGADAPVRPRDIAVLVNTNQQATAAQQALSRRGIAAVCLHQASVFTSDEALDVLRVLRAAATPADESSLRAALATPLFGYRLSGLIALTEDEGAWQALVERFQAAHERWHRHGVLAMLQPLLQAAAPRLLTLDDGERRMTNYLQLGELLQNASGETFGMSGLIQWLDDARNNPDRSETGEAEQLRLESDDALVRIATVHKVKGLQYRIVFLPFAPFLGATGAPDKPPLAFHDDQHRACLDYGVADAAGPAIRERRAEAIRLLYVALTRAEQACYLPWGTATGVENGALAWLLHGPDGATPDHWSRARKTPDWLAPETVESRLQELAGRAGDAIAVEPLPEPMPAGQRLPLPPPPEGGPRGDTIASRPDWSVYSFSRLVSGSRHATNTAGADDEAPDPERAEPAPQQIELRGPQFGTAIHDMLEAMDFATWPLPGATTNAHHDWMAGHLRNAGIALPERPAPLLDAVGGMLSRTVHAPLPETGPLASIPHAHQRREMEFFLGLSGSQVAAVIDRLSAAGYATALPADRRAQTLRGLMHGFIDLIVAVDGRYYIVDYKTNDLGAHALAYQSDGLQTAVRHGHYDLQYLIYTLALHRHLDRSLPGYDPAEHLGGVHYLFVRGMTGEDAAGVFTDRPPADLILALDRLFAGEEAA</sequence>
<organism evidence="20 21">
    <name type="scientific">Aquisalimonas asiatica</name>
    <dbReference type="NCBI Taxonomy" id="406100"/>
    <lineage>
        <taxon>Bacteria</taxon>
        <taxon>Pseudomonadati</taxon>
        <taxon>Pseudomonadota</taxon>
        <taxon>Gammaproteobacteria</taxon>
        <taxon>Chromatiales</taxon>
        <taxon>Ectothiorhodospiraceae</taxon>
        <taxon>Aquisalimonas</taxon>
    </lineage>
</organism>
<comment type="catalytic activity">
    <reaction evidence="13 15">
        <text>Couples ATP hydrolysis with the unwinding of duplex DNA by translocating in the 3'-5' direction.</text>
        <dbReference type="EC" id="5.6.2.4"/>
    </reaction>
</comment>
<dbReference type="GO" id="GO:0043138">
    <property type="term" value="F:3'-5' DNA helicase activity"/>
    <property type="evidence" value="ECO:0007669"/>
    <property type="project" value="UniProtKB-UniRule"/>
</dbReference>
<dbReference type="Proteomes" id="UP000199657">
    <property type="component" value="Unassembled WGS sequence"/>
</dbReference>
<evidence type="ECO:0000256" key="3">
    <source>
        <dbReference type="ARBA" id="ARBA00022741"/>
    </source>
</evidence>
<dbReference type="Gene3D" id="1.10.3170.10">
    <property type="entry name" value="Recbcd, chain B, domain 2"/>
    <property type="match status" value="1"/>
</dbReference>
<dbReference type="GO" id="GO:0003677">
    <property type="term" value="F:DNA binding"/>
    <property type="evidence" value="ECO:0007669"/>
    <property type="project" value="UniProtKB-UniRule"/>
</dbReference>
<dbReference type="InterPro" id="IPR004586">
    <property type="entry name" value="RecB"/>
</dbReference>
<dbReference type="EC" id="5.6.2.4" evidence="15"/>
<dbReference type="InterPro" id="IPR000212">
    <property type="entry name" value="DNA_helicase_UvrD/REP"/>
</dbReference>
<keyword evidence="1 15" id="KW-0540">Nuclease</keyword>
<evidence type="ECO:0000256" key="6">
    <source>
        <dbReference type="ARBA" id="ARBA00022806"/>
    </source>
</evidence>
<keyword evidence="4 15" id="KW-0227">DNA damage</keyword>
<dbReference type="GO" id="GO:0016887">
    <property type="term" value="F:ATP hydrolysis activity"/>
    <property type="evidence" value="ECO:0007669"/>
    <property type="project" value="RHEA"/>
</dbReference>
<evidence type="ECO:0000259" key="19">
    <source>
        <dbReference type="PROSITE" id="PS51217"/>
    </source>
</evidence>
<feature type="binding site" evidence="16">
    <location>
        <begin position="22"/>
        <end position="29"/>
    </location>
    <ligand>
        <name>ATP</name>
        <dbReference type="ChEBI" id="CHEBI:30616"/>
    </ligand>
</feature>
<keyword evidence="6 15" id="KW-0347">Helicase</keyword>
<feature type="active site" description="For nuclease activity" evidence="15">
    <location>
        <position position="1098"/>
    </location>
</feature>
<comment type="miscellaneous">
    <text evidence="15">In the RecBCD complex, RecB has a slow 3'-5' helicase, an exonuclease activity and loads RecA onto ssDNA, RecD has a fast 5'-3' helicase activity, while RecC stimulates the ATPase and processivity of the RecB helicase and contributes to recognition of the Chi site.</text>
</comment>
<dbReference type="PROSITE" id="PS51198">
    <property type="entry name" value="UVRD_HELICASE_ATP_BIND"/>
    <property type="match status" value="1"/>
</dbReference>
<evidence type="ECO:0000256" key="16">
    <source>
        <dbReference type="PROSITE-ProRule" id="PRU00560"/>
    </source>
</evidence>
<comment type="similarity">
    <text evidence="15">Belongs to the helicase family. UvrD subfamily.</text>
</comment>
<dbReference type="GO" id="GO:0005829">
    <property type="term" value="C:cytosol"/>
    <property type="evidence" value="ECO:0007669"/>
    <property type="project" value="TreeGrafter"/>
</dbReference>
<comment type="catalytic activity">
    <reaction evidence="14 15">
        <text>ATP + H2O = ADP + phosphate + H(+)</text>
        <dbReference type="Rhea" id="RHEA:13065"/>
        <dbReference type="ChEBI" id="CHEBI:15377"/>
        <dbReference type="ChEBI" id="CHEBI:15378"/>
        <dbReference type="ChEBI" id="CHEBI:30616"/>
        <dbReference type="ChEBI" id="CHEBI:43474"/>
        <dbReference type="ChEBI" id="CHEBI:456216"/>
        <dbReference type="EC" id="5.6.2.4"/>
    </reaction>
</comment>
<dbReference type="GO" id="GO:0000287">
    <property type="term" value="F:magnesium ion binding"/>
    <property type="evidence" value="ECO:0007669"/>
    <property type="project" value="UniProtKB-UniRule"/>
</dbReference>
<keyword evidence="21" id="KW-1185">Reference proteome</keyword>
<dbReference type="Gene3D" id="3.40.50.300">
    <property type="entry name" value="P-loop containing nucleotide triphosphate hydrolases"/>
    <property type="match status" value="2"/>
</dbReference>
<keyword evidence="11 15" id="KW-0234">DNA repair</keyword>
<dbReference type="InterPro" id="IPR014016">
    <property type="entry name" value="UvrD-like_ATP-bd"/>
</dbReference>
<name>A0A1H8SLZ9_9GAMM</name>
<evidence type="ECO:0000256" key="12">
    <source>
        <dbReference type="ARBA" id="ARBA00023235"/>
    </source>
</evidence>
<dbReference type="InterPro" id="IPR027417">
    <property type="entry name" value="P-loop_NTPase"/>
</dbReference>
<dbReference type="GO" id="GO:0009338">
    <property type="term" value="C:exodeoxyribonuclease V complex"/>
    <property type="evidence" value="ECO:0007669"/>
    <property type="project" value="TreeGrafter"/>
</dbReference>
<evidence type="ECO:0000256" key="7">
    <source>
        <dbReference type="ARBA" id="ARBA00022839"/>
    </source>
</evidence>
<dbReference type="STRING" id="406100.SAMN04488052_10372"/>
<dbReference type="InterPro" id="IPR011335">
    <property type="entry name" value="Restrct_endonuc-II-like"/>
</dbReference>
<dbReference type="RefSeq" id="WP_216110760.1">
    <property type="nucleotide sequence ID" value="NZ_FOEG01000003.1"/>
</dbReference>
<feature type="binding site" evidence="15">
    <location>
        <position position="1098"/>
    </location>
    <ligand>
        <name>Mg(2+)</name>
        <dbReference type="ChEBI" id="CHEBI:18420"/>
    </ligand>
</feature>
<dbReference type="Pfam" id="PF00580">
    <property type="entry name" value="UvrD-helicase"/>
    <property type="match status" value="1"/>
</dbReference>
<feature type="domain" description="UvrD-like helicase C-terminal" evidence="19">
    <location>
        <begin position="484"/>
        <end position="747"/>
    </location>
</feature>
<dbReference type="Pfam" id="PF12705">
    <property type="entry name" value="PDDEXK_1"/>
    <property type="match status" value="1"/>
</dbReference>
<comment type="cofactor">
    <cofactor evidence="15">
        <name>Mg(2+)</name>
        <dbReference type="ChEBI" id="CHEBI:18420"/>
    </cofactor>
    <text evidence="15">Binds 1 Mg(2+) ion per subunit.</text>
</comment>
<comment type="domain">
    <text evidence="15">The N-terminal DNA-binding domain is a ssDNA-dependent ATPase and has ATP-dependent 3'-5' helicase function. This domain interacts with RecC.</text>
</comment>
<dbReference type="PANTHER" id="PTHR11070">
    <property type="entry name" value="UVRD / RECB / PCRA DNA HELICASE FAMILY MEMBER"/>
    <property type="match status" value="1"/>
</dbReference>
<feature type="region of interest" description="Nuclease activity, interacts with RecD and RecA" evidence="15">
    <location>
        <begin position="912"/>
        <end position="1195"/>
    </location>
</feature>
<gene>
    <name evidence="15" type="primary">recB</name>
    <name evidence="20" type="ORF">SAMN04488052_10372</name>
</gene>
<feature type="binding site" evidence="15">
    <location>
        <position position="1085"/>
    </location>
    <ligand>
        <name>Mg(2+)</name>
        <dbReference type="ChEBI" id="CHEBI:18420"/>
    </ligand>
</feature>
<dbReference type="GO" id="GO:0005524">
    <property type="term" value="F:ATP binding"/>
    <property type="evidence" value="ECO:0007669"/>
    <property type="project" value="UniProtKB-UniRule"/>
</dbReference>
<feature type="region of interest" description="DNA-binding and helicase activity, interacts with RecC" evidence="15">
    <location>
        <begin position="1"/>
        <end position="861"/>
    </location>
</feature>
<evidence type="ECO:0000256" key="9">
    <source>
        <dbReference type="ARBA" id="ARBA00022842"/>
    </source>
</evidence>